<sequence>MCPHWCISDGIGGEILHTVYVSTHFSLMNVIAIFQGHLVRYFWSTRKKNP</sequence>
<evidence type="ECO:0000313" key="2">
    <source>
        <dbReference type="EMBL" id="KAB1203395.1"/>
    </source>
</evidence>
<reference evidence="2 3" key="1">
    <citation type="journal article" date="2019" name="Plant Biotechnol. J.">
        <title>The red bayberry genome and genetic basis of sex determination.</title>
        <authorList>
            <person name="Jia H.M."/>
            <person name="Jia H.J."/>
            <person name="Cai Q.L."/>
            <person name="Wang Y."/>
            <person name="Zhao H.B."/>
            <person name="Yang W.F."/>
            <person name="Wang G.Y."/>
            <person name="Li Y.H."/>
            <person name="Zhan D.L."/>
            <person name="Shen Y.T."/>
            <person name="Niu Q.F."/>
            <person name="Chang L."/>
            <person name="Qiu J."/>
            <person name="Zhao L."/>
            <person name="Xie H.B."/>
            <person name="Fu W.Y."/>
            <person name="Jin J."/>
            <person name="Li X.W."/>
            <person name="Jiao Y."/>
            <person name="Zhou C.C."/>
            <person name="Tu T."/>
            <person name="Chai C.Y."/>
            <person name="Gao J.L."/>
            <person name="Fan L.J."/>
            <person name="van de Weg E."/>
            <person name="Wang J.Y."/>
            <person name="Gao Z.S."/>
        </authorList>
    </citation>
    <scope>NUCLEOTIDE SEQUENCE [LARGE SCALE GENOMIC DNA]</scope>
    <source>
        <tissue evidence="2">Leaves</tissue>
    </source>
</reference>
<keyword evidence="1" id="KW-1133">Transmembrane helix</keyword>
<comment type="caution">
    <text evidence="2">The sequence shown here is derived from an EMBL/GenBank/DDBJ whole genome shotgun (WGS) entry which is preliminary data.</text>
</comment>
<feature type="transmembrane region" description="Helical" evidence="1">
    <location>
        <begin position="25"/>
        <end position="43"/>
    </location>
</feature>
<dbReference type="AlphaFoldDB" id="A0A6A1USL4"/>
<keyword evidence="1" id="KW-0472">Membrane</keyword>
<name>A0A6A1USL4_9ROSI</name>
<protein>
    <submittedName>
        <fullName evidence="2">Uncharacterized protein</fullName>
    </submittedName>
</protein>
<evidence type="ECO:0000313" key="3">
    <source>
        <dbReference type="Proteomes" id="UP000516437"/>
    </source>
</evidence>
<keyword evidence="1" id="KW-0812">Transmembrane</keyword>
<keyword evidence="3" id="KW-1185">Reference proteome</keyword>
<gene>
    <name evidence="2" type="ORF">CJ030_MR8G004887</name>
</gene>
<evidence type="ECO:0000256" key="1">
    <source>
        <dbReference type="SAM" id="Phobius"/>
    </source>
</evidence>
<dbReference type="Proteomes" id="UP000516437">
    <property type="component" value="Chromosome 8"/>
</dbReference>
<dbReference type="EMBL" id="RXIC02000026">
    <property type="protein sequence ID" value="KAB1203395.1"/>
    <property type="molecule type" value="Genomic_DNA"/>
</dbReference>
<organism evidence="2 3">
    <name type="scientific">Morella rubra</name>
    <name type="common">Chinese bayberry</name>
    <dbReference type="NCBI Taxonomy" id="262757"/>
    <lineage>
        <taxon>Eukaryota</taxon>
        <taxon>Viridiplantae</taxon>
        <taxon>Streptophyta</taxon>
        <taxon>Embryophyta</taxon>
        <taxon>Tracheophyta</taxon>
        <taxon>Spermatophyta</taxon>
        <taxon>Magnoliopsida</taxon>
        <taxon>eudicotyledons</taxon>
        <taxon>Gunneridae</taxon>
        <taxon>Pentapetalae</taxon>
        <taxon>rosids</taxon>
        <taxon>fabids</taxon>
        <taxon>Fagales</taxon>
        <taxon>Myricaceae</taxon>
        <taxon>Morella</taxon>
    </lineage>
</organism>
<accession>A0A6A1USL4</accession>
<proteinExistence type="predicted"/>